<dbReference type="InterPro" id="IPR038225">
    <property type="entry name" value="TagF_sf"/>
</dbReference>
<reference evidence="2" key="1">
    <citation type="submission" date="2016-10" db="EMBL/GenBank/DDBJ databases">
        <authorList>
            <person name="Varghese N."/>
            <person name="Submissions S."/>
        </authorList>
    </citation>
    <scope>NUCLEOTIDE SEQUENCE [LARGE SCALE GENOMIC DNA]</scope>
    <source>
        <strain evidence="2">DSM 6150</strain>
    </source>
</reference>
<dbReference type="Pfam" id="PF09867">
    <property type="entry name" value="TagF_N"/>
    <property type="match status" value="1"/>
</dbReference>
<name>A0A1I4WUV0_9NEIS</name>
<dbReference type="RefSeq" id="WP_091191486.1">
    <property type="nucleotide sequence ID" value="NZ_FOVE01000004.1"/>
</dbReference>
<dbReference type="Proteomes" id="UP000242869">
    <property type="component" value="Unassembled WGS sequence"/>
</dbReference>
<dbReference type="Gene3D" id="3.40.1730.10">
    <property type="entry name" value="pa0076 domain"/>
    <property type="match status" value="1"/>
</dbReference>
<evidence type="ECO:0000313" key="1">
    <source>
        <dbReference type="EMBL" id="SFN16739.1"/>
    </source>
</evidence>
<proteinExistence type="predicted"/>
<protein>
    <submittedName>
        <fullName evidence="1">Type VI secretion system protein ImpM</fullName>
    </submittedName>
</protein>
<dbReference type="NCBIfam" id="TIGR03373">
    <property type="entry name" value="VI_minor_4"/>
    <property type="match status" value="1"/>
</dbReference>
<gene>
    <name evidence="1" type="ORF">SAMN05660284_00714</name>
</gene>
<accession>A0A1I4WUV0</accession>
<dbReference type="OrthoDB" id="9801841at2"/>
<keyword evidence="2" id="KW-1185">Reference proteome</keyword>
<dbReference type="AlphaFoldDB" id="A0A1I4WUV0"/>
<dbReference type="InterPro" id="IPR017748">
    <property type="entry name" value="TagF"/>
</dbReference>
<dbReference type="EMBL" id="FOVE01000004">
    <property type="protein sequence ID" value="SFN16739.1"/>
    <property type="molecule type" value="Genomic_DNA"/>
</dbReference>
<organism evidence="1 2">
    <name type="scientific">Formivibrio citricus</name>
    <dbReference type="NCBI Taxonomy" id="83765"/>
    <lineage>
        <taxon>Bacteria</taxon>
        <taxon>Pseudomonadati</taxon>
        <taxon>Pseudomonadota</taxon>
        <taxon>Betaproteobacteria</taxon>
        <taxon>Neisseriales</taxon>
        <taxon>Chitinibacteraceae</taxon>
        <taxon>Formivibrio</taxon>
    </lineage>
</organism>
<dbReference type="STRING" id="83765.SAMN05660284_00714"/>
<sequence length="328" mass="36482">MQYAIFGKLPRRADFIRINASHPAALELDCLIASSLRLMSDTDGWQERFLSAPPSSIFFRSRDGRWSFLGAIRPSQDEAGRCYPLVAGVITAEKTSNSSLASYLLANELFLSGLHEHLTSAMENAVEMLACRQFFEEEHPISASSLADLEPLAQQLMSRYNNCTTVQELEMLLQSETPTGLDHLLLGFAFHAQLLRRFKSSMPAQCFKLPLPSGTGEGILMAATWVGLYQAAIANHDQPPLRGILLFPDVDQRMILAPGDFTEHMMALAFGHDADQSIYIHPQDSNTPWHSNHEWAEASYVIGRQLSNSRLLLSQLHDILNGIAARIS</sequence>
<evidence type="ECO:0000313" key="2">
    <source>
        <dbReference type="Proteomes" id="UP000242869"/>
    </source>
</evidence>